<evidence type="ECO:0000313" key="4">
    <source>
        <dbReference type="Proteomes" id="UP000582981"/>
    </source>
</evidence>
<evidence type="ECO:0000256" key="1">
    <source>
        <dbReference type="SAM" id="MobiDB-lite"/>
    </source>
</evidence>
<feature type="region of interest" description="Disordered" evidence="1">
    <location>
        <begin position="100"/>
        <end position="145"/>
    </location>
</feature>
<name>A0A7Y7WGA1_9PSED</name>
<proteinExistence type="predicted"/>
<comment type="caution">
    <text evidence="3">The sequence shown here is derived from an EMBL/GenBank/DDBJ whole genome shotgun (WGS) entry which is preliminary data.</text>
</comment>
<evidence type="ECO:0000313" key="3">
    <source>
        <dbReference type="EMBL" id="NWB47964.1"/>
    </source>
</evidence>
<organism evidence="3 4">
    <name type="scientific">Pseudomonas gingeri</name>
    <dbReference type="NCBI Taxonomy" id="117681"/>
    <lineage>
        <taxon>Bacteria</taxon>
        <taxon>Pseudomonadati</taxon>
        <taxon>Pseudomonadota</taxon>
        <taxon>Gammaproteobacteria</taxon>
        <taxon>Pseudomonadales</taxon>
        <taxon>Pseudomonadaceae</taxon>
        <taxon>Pseudomonas</taxon>
    </lineage>
</organism>
<sequence length="145" mass="16311">MITETDNGTKKLGELLTMRLSLLNLVKSQKIAFGLAMLGIVALFSAKRLIEWARNEPVAESWVDLTLVLTAYLFFFMIPALQAHISKKLRKRAARLQRQAQEQIISPTGAKPTATPWTEKKPLESPTRPVNPLHQPARRGRTLGR</sequence>
<keyword evidence="2" id="KW-0472">Membrane</keyword>
<protein>
    <submittedName>
        <fullName evidence="3">Uncharacterized protein</fullName>
    </submittedName>
</protein>
<keyword evidence="2" id="KW-1133">Transmembrane helix</keyword>
<gene>
    <name evidence="3" type="ORF">HX829_15850</name>
</gene>
<dbReference type="RefSeq" id="WP_177144508.1">
    <property type="nucleotide sequence ID" value="NZ_JACAPU010000016.1"/>
</dbReference>
<accession>A0A7Y7WGA1</accession>
<dbReference type="Proteomes" id="UP000582981">
    <property type="component" value="Unassembled WGS sequence"/>
</dbReference>
<feature type="transmembrane region" description="Helical" evidence="2">
    <location>
        <begin position="62"/>
        <end position="81"/>
    </location>
</feature>
<dbReference type="AlphaFoldDB" id="A0A7Y7WGA1"/>
<keyword evidence="2" id="KW-0812">Transmembrane</keyword>
<reference evidence="3 4" key="1">
    <citation type="submission" date="2020-04" db="EMBL/GenBank/DDBJ databases">
        <title>Molecular characterization of pseudomonads from Agaricus bisporus reveal novel blotch 2 pathogens in Western Europe.</title>
        <authorList>
            <person name="Taparia T."/>
            <person name="Krijger M."/>
            <person name="Haynes E."/>
            <person name="Elpinstone J.G."/>
            <person name="Noble R."/>
            <person name="Van Der Wolf J."/>
        </authorList>
    </citation>
    <scope>NUCLEOTIDE SEQUENCE [LARGE SCALE GENOMIC DNA]</scope>
    <source>
        <strain evidence="3 4">F1001</strain>
    </source>
</reference>
<feature type="transmembrane region" description="Helical" evidence="2">
    <location>
        <begin position="31"/>
        <end position="50"/>
    </location>
</feature>
<evidence type="ECO:0000256" key="2">
    <source>
        <dbReference type="SAM" id="Phobius"/>
    </source>
</evidence>
<feature type="compositionally biased region" description="Basic residues" evidence="1">
    <location>
        <begin position="136"/>
        <end position="145"/>
    </location>
</feature>
<dbReference type="EMBL" id="JACAPU010000016">
    <property type="protein sequence ID" value="NWB47964.1"/>
    <property type="molecule type" value="Genomic_DNA"/>
</dbReference>